<sequence length="483" mass="51661">MQEARECTSAAILLSIAFLLMFTSYGGIESLETSIIPGSCKGCLEGTPNGICQSGSVCQEKAKFSCDDACAAPFEECQSTLGNTILGVVYLAFCLSSFVGPVVPNYLGMKKSLFCSSIFYVLFACANLVVALTPNEATLHAVVMLSAATLLGLAASALWIAQASYITQLSVLYSSLKNEPLVSSMGTFNGIFYGIFNLSGITGNLISSLVLESLGWSTTSLFIIYTVLGASGTAMFLLLPPLGIKTTTIALGESRDPSSVNETTHGPKRFSIWVLWELAKDTRMIVWIPVFAFTGLLRGFAMGEFTANFTRESLGTTSIGYVMALYGAVTVVGAYGFGKLADKFGPLLGQVIGYVVLLVAYCMCYWIHVAKCDGQWTLVVFIAILLSLGDASLTTLTNVVVGQEFSSDAVNAFSIYKVYQSGTVAASFFFFKYLSFHGRLVVVMLSAALACGAFVLYSAKYRRVSTEEYLTLETPSAATVAPE</sequence>
<feature type="transmembrane region" description="Helical" evidence="6">
    <location>
        <begin position="139"/>
        <end position="160"/>
    </location>
</feature>
<keyword evidence="5 6" id="KW-0472">Membrane</keyword>
<keyword evidence="4 6" id="KW-1133">Transmembrane helix</keyword>
<evidence type="ECO:0000256" key="6">
    <source>
        <dbReference type="SAM" id="Phobius"/>
    </source>
</evidence>
<keyword evidence="9" id="KW-1185">Reference proteome</keyword>
<comment type="subcellular location">
    <subcellularLocation>
        <location evidence="1">Membrane</location>
        <topology evidence="1">Multi-pass membrane protein</topology>
    </subcellularLocation>
</comment>
<dbReference type="Gene3D" id="1.20.1250.20">
    <property type="entry name" value="MFS general substrate transporter like domains"/>
    <property type="match status" value="2"/>
</dbReference>
<evidence type="ECO:0000256" key="4">
    <source>
        <dbReference type="ARBA" id="ARBA00022989"/>
    </source>
</evidence>
<reference evidence="7" key="2">
    <citation type="submission" date="2019-06" db="EMBL/GenBank/DDBJ databases">
        <title>Genomics analysis of Aphanomyces spp. identifies a new class of oomycete effector associated with host adaptation.</title>
        <authorList>
            <person name="Gaulin E."/>
        </authorList>
    </citation>
    <scope>NUCLEOTIDE SEQUENCE</scope>
    <source>
        <strain evidence="7">CBS 578.67</strain>
    </source>
</reference>
<feature type="transmembrane region" description="Helical" evidence="6">
    <location>
        <begin position="181"/>
        <end position="201"/>
    </location>
</feature>
<evidence type="ECO:0000256" key="3">
    <source>
        <dbReference type="ARBA" id="ARBA00022692"/>
    </source>
</evidence>
<feature type="transmembrane region" description="Helical" evidence="6">
    <location>
        <begin position="221"/>
        <end position="239"/>
    </location>
</feature>
<accession>A0A485L1B2</accession>
<dbReference type="SUPFAM" id="SSF103473">
    <property type="entry name" value="MFS general substrate transporter"/>
    <property type="match status" value="1"/>
</dbReference>
<dbReference type="Proteomes" id="UP000332933">
    <property type="component" value="Unassembled WGS sequence"/>
</dbReference>
<reference evidence="8 9" key="1">
    <citation type="submission" date="2019-03" db="EMBL/GenBank/DDBJ databases">
        <authorList>
            <person name="Gaulin E."/>
            <person name="Dumas B."/>
        </authorList>
    </citation>
    <scope>NUCLEOTIDE SEQUENCE [LARGE SCALE GENOMIC DNA]</scope>
    <source>
        <strain evidence="8">CBS 568.67</strain>
    </source>
</reference>
<feature type="transmembrane region" description="Helical" evidence="6">
    <location>
        <begin position="114"/>
        <end position="133"/>
    </location>
</feature>
<evidence type="ECO:0000256" key="2">
    <source>
        <dbReference type="ARBA" id="ARBA00009172"/>
    </source>
</evidence>
<feature type="transmembrane region" description="Helical" evidence="6">
    <location>
        <begin position="7"/>
        <end position="28"/>
    </location>
</feature>
<feature type="transmembrane region" description="Helical" evidence="6">
    <location>
        <begin position="88"/>
        <end position="107"/>
    </location>
</feature>
<dbReference type="GO" id="GO:0016020">
    <property type="term" value="C:membrane"/>
    <property type="evidence" value="ECO:0007669"/>
    <property type="project" value="UniProtKB-SubCell"/>
</dbReference>
<name>A0A485L1B2_9STRA</name>
<feature type="transmembrane region" description="Helical" evidence="6">
    <location>
        <begin position="313"/>
        <end position="335"/>
    </location>
</feature>
<keyword evidence="3 6" id="KW-0812">Transmembrane</keyword>
<dbReference type="InterPro" id="IPR036259">
    <property type="entry name" value="MFS_trans_sf"/>
</dbReference>
<dbReference type="InterPro" id="IPR010291">
    <property type="entry name" value="Ion_channel_UNC-93"/>
</dbReference>
<dbReference type="EMBL" id="CAADRA010005524">
    <property type="protein sequence ID" value="VFT90864.1"/>
    <property type="molecule type" value="Genomic_DNA"/>
</dbReference>
<feature type="transmembrane region" description="Helical" evidence="6">
    <location>
        <begin position="374"/>
        <end position="401"/>
    </location>
</feature>
<feature type="transmembrane region" description="Helical" evidence="6">
    <location>
        <begin position="440"/>
        <end position="459"/>
    </location>
</feature>
<dbReference type="PANTHER" id="PTHR19444:SF13">
    <property type="entry name" value="PROTEIN UNC-93 HOMOLOG A"/>
    <property type="match status" value="1"/>
</dbReference>
<evidence type="ECO:0000313" key="8">
    <source>
        <dbReference type="EMBL" id="VFT90864.1"/>
    </source>
</evidence>
<gene>
    <name evidence="8" type="primary">Aste57867_14034</name>
    <name evidence="7" type="ORF">As57867_013983</name>
    <name evidence="8" type="ORF">ASTE57867_14034</name>
</gene>
<organism evidence="8 9">
    <name type="scientific">Aphanomyces stellatus</name>
    <dbReference type="NCBI Taxonomy" id="120398"/>
    <lineage>
        <taxon>Eukaryota</taxon>
        <taxon>Sar</taxon>
        <taxon>Stramenopiles</taxon>
        <taxon>Oomycota</taxon>
        <taxon>Saprolegniomycetes</taxon>
        <taxon>Saprolegniales</taxon>
        <taxon>Verrucalvaceae</taxon>
        <taxon>Aphanomyces</taxon>
    </lineage>
</organism>
<comment type="similarity">
    <text evidence="2">Belongs to the unc-93 family.</text>
</comment>
<dbReference type="Pfam" id="PF05978">
    <property type="entry name" value="UNC-93"/>
    <property type="match status" value="1"/>
</dbReference>
<dbReference type="InterPro" id="IPR051951">
    <property type="entry name" value="UNC-93_regulatory"/>
</dbReference>
<dbReference type="OrthoDB" id="196103at2759"/>
<dbReference type="AlphaFoldDB" id="A0A485L1B2"/>
<evidence type="ECO:0000313" key="9">
    <source>
        <dbReference type="Proteomes" id="UP000332933"/>
    </source>
</evidence>
<proteinExistence type="inferred from homology"/>
<feature type="transmembrane region" description="Helical" evidence="6">
    <location>
        <begin position="284"/>
        <end position="301"/>
    </location>
</feature>
<dbReference type="EMBL" id="VJMH01005503">
    <property type="protein sequence ID" value="KAF0695137.1"/>
    <property type="molecule type" value="Genomic_DNA"/>
</dbReference>
<protein>
    <submittedName>
        <fullName evidence="8">Aste57867_14034 protein</fullName>
    </submittedName>
</protein>
<feature type="transmembrane region" description="Helical" evidence="6">
    <location>
        <begin position="413"/>
        <end position="434"/>
    </location>
</feature>
<feature type="transmembrane region" description="Helical" evidence="6">
    <location>
        <begin position="347"/>
        <end position="368"/>
    </location>
</feature>
<evidence type="ECO:0000256" key="5">
    <source>
        <dbReference type="ARBA" id="ARBA00023136"/>
    </source>
</evidence>
<dbReference type="PANTHER" id="PTHR19444">
    <property type="entry name" value="UNC-93 RELATED"/>
    <property type="match status" value="1"/>
</dbReference>
<evidence type="ECO:0000313" key="7">
    <source>
        <dbReference type="EMBL" id="KAF0695137.1"/>
    </source>
</evidence>
<evidence type="ECO:0000256" key="1">
    <source>
        <dbReference type="ARBA" id="ARBA00004141"/>
    </source>
</evidence>